<evidence type="ECO:0000259" key="22">
    <source>
        <dbReference type="PROSITE" id="PS50011"/>
    </source>
</evidence>
<dbReference type="Proteomes" id="UP000824469">
    <property type="component" value="Unassembled WGS sequence"/>
</dbReference>
<comment type="similarity">
    <text evidence="3">In the C-terminal section; belongs to the protein kinase superfamily. Ser/Thr protein kinase family.</text>
</comment>
<dbReference type="InterPro" id="IPR008271">
    <property type="entry name" value="Ser/Thr_kinase_AS"/>
</dbReference>
<dbReference type="EC" id="2.7.11.1" evidence="4"/>
<dbReference type="AlphaFoldDB" id="A0AA38CW95"/>
<evidence type="ECO:0000256" key="3">
    <source>
        <dbReference type="ARBA" id="ARBA00010217"/>
    </source>
</evidence>
<keyword evidence="5" id="KW-1003">Cell membrane</keyword>
<dbReference type="FunFam" id="1.10.510.10:FF:001023">
    <property type="entry name" value="Os07g0541700 protein"/>
    <property type="match status" value="1"/>
</dbReference>
<dbReference type="Gene3D" id="3.30.200.20">
    <property type="entry name" value="Phosphorylase Kinase, domain 1"/>
    <property type="match status" value="1"/>
</dbReference>
<comment type="caution">
    <text evidence="23">The sequence shown here is derived from an EMBL/GenBank/DDBJ whole genome shotgun (WGS) entry which is preliminary data.</text>
</comment>
<dbReference type="SMART" id="SM00220">
    <property type="entry name" value="S_TKc"/>
    <property type="match status" value="1"/>
</dbReference>
<keyword evidence="8 20" id="KW-0812">Transmembrane</keyword>
<dbReference type="InterPro" id="IPR001220">
    <property type="entry name" value="Legume_lectin_dom"/>
</dbReference>
<dbReference type="InterPro" id="IPR013320">
    <property type="entry name" value="ConA-like_dom_sf"/>
</dbReference>
<keyword evidence="16" id="KW-0325">Glycoprotein</keyword>
<dbReference type="PANTHER" id="PTHR27007">
    <property type="match status" value="1"/>
</dbReference>
<evidence type="ECO:0000256" key="13">
    <source>
        <dbReference type="ARBA" id="ARBA00022840"/>
    </source>
</evidence>
<evidence type="ECO:0000256" key="12">
    <source>
        <dbReference type="ARBA" id="ARBA00022777"/>
    </source>
</evidence>
<dbReference type="GO" id="GO:0030246">
    <property type="term" value="F:carbohydrate binding"/>
    <property type="evidence" value="ECO:0007669"/>
    <property type="project" value="UniProtKB-KW"/>
</dbReference>
<evidence type="ECO:0000256" key="2">
    <source>
        <dbReference type="ARBA" id="ARBA00008536"/>
    </source>
</evidence>
<feature type="domain" description="Protein kinase" evidence="22">
    <location>
        <begin position="372"/>
        <end position="531"/>
    </location>
</feature>
<feature type="signal peptide" evidence="21">
    <location>
        <begin position="1"/>
        <end position="23"/>
    </location>
</feature>
<dbReference type="Pfam" id="PF07714">
    <property type="entry name" value="PK_Tyr_Ser-Thr"/>
    <property type="match status" value="1"/>
</dbReference>
<dbReference type="InterPro" id="IPR001245">
    <property type="entry name" value="Ser-Thr/Tyr_kinase_cat_dom"/>
</dbReference>
<dbReference type="Gene3D" id="2.60.120.200">
    <property type="match status" value="1"/>
</dbReference>
<dbReference type="Pfam" id="PF00139">
    <property type="entry name" value="Lectin_legB"/>
    <property type="match status" value="1"/>
</dbReference>
<name>A0AA38CW95_TAXCH</name>
<proteinExistence type="inferred from homology"/>
<dbReference type="GO" id="GO:0051707">
    <property type="term" value="P:response to other organism"/>
    <property type="evidence" value="ECO:0007669"/>
    <property type="project" value="UniProtKB-ARBA"/>
</dbReference>
<evidence type="ECO:0000256" key="6">
    <source>
        <dbReference type="ARBA" id="ARBA00022527"/>
    </source>
</evidence>
<evidence type="ECO:0000256" key="14">
    <source>
        <dbReference type="ARBA" id="ARBA00022989"/>
    </source>
</evidence>
<dbReference type="EMBL" id="JAHRHJ020000008">
    <property type="protein sequence ID" value="KAH9304184.1"/>
    <property type="molecule type" value="Genomic_DNA"/>
</dbReference>
<keyword evidence="14 20" id="KW-1133">Transmembrane helix</keyword>
<keyword evidence="9 21" id="KW-0732">Signal</keyword>
<dbReference type="PROSITE" id="PS00107">
    <property type="entry name" value="PROTEIN_KINASE_ATP"/>
    <property type="match status" value="1"/>
</dbReference>
<feature type="chain" id="PRO_5041259248" description="non-specific serine/threonine protein kinase" evidence="21">
    <location>
        <begin position="24"/>
        <end position="531"/>
    </location>
</feature>
<dbReference type="InterPro" id="IPR000719">
    <property type="entry name" value="Prot_kinase_dom"/>
</dbReference>
<evidence type="ECO:0000313" key="24">
    <source>
        <dbReference type="Proteomes" id="UP000824469"/>
    </source>
</evidence>
<comment type="catalytic activity">
    <reaction evidence="17">
        <text>L-threonyl-[protein] + ATP = O-phospho-L-threonyl-[protein] + ADP + H(+)</text>
        <dbReference type="Rhea" id="RHEA:46608"/>
        <dbReference type="Rhea" id="RHEA-COMP:11060"/>
        <dbReference type="Rhea" id="RHEA-COMP:11605"/>
        <dbReference type="ChEBI" id="CHEBI:15378"/>
        <dbReference type="ChEBI" id="CHEBI:30013"/>
        <dbReference type="ChEBI" id="CHEBI:30616"/>
        <dbReference type="ChEBI" id="CHEBI:61977"/>
        <dbReference type="ChEBI" id="CHEBI:456216"/>
        <dbReference type="EC" id="2.7.11.1"/>
    </reaction>
</comment>
<feature type="transmembrane region" description="Helical" evidence="20">
    <location>
        <begin position="309"/>
        <end position="331"/>
    </location>
</feature>
<dbReference type="GO" id="GO:0006952">
    <property type="term" value="P:defense response"/>
    <property type="evidence" value="ECO:0007669"/>
    <property type="project" value="UniProtKB-ARBA"/>
</dbReference>
<dbReference type="InterPro" id="IPR017441">
    <property type="entry name" value="Protein_kinase_ATP_BS"/>
</dbReference>
<dbReference type="GO" id="GO:0005524">
    <property type="term" value="F:ATP binding"/>
    <property type="evidence" value="ECO:0007669"/>
    <property type="project" value="UniProtKB-UniRule"/>
</dbReference>
<evidence type="ECO:0000256" key="7">
    <source>
        <dbReference type="ARBA" id="ARBA00022679"/>
    </source>
</evidence>
<dbReference type="GO" id="GO:0005886">
    <property type="term" value="C:plasma membrane"/>
    <property type="evidence" value="ECO:0007669"/>
    <property type="project" value="UniProtKB-SubCell"/>
</dbReference>
<reference evidence="23 24" key="1">
    <citation type="journal article" date="2021" name="Nat. Plants">
        <title>The Taxus genome provides insights into paclitaxel biosynthesis.</title>
        <authorList>
            <person name="Xiong X."/>
            <person name="Gou J."/>
            <person name="Liao Q."/>
            <person name="Li Y."/>
            <person name="Zhou Q."/>
            <person name="Bi G."/>
            <person name="Li C."/>
            <person name="Du R."/>
            <person name="Wang X."/>
            <person name="Sun T."/>
            <person name="Guo L."/>
            <person name="Liang H."/>
            <person name="Lu P."/>
            <person name="Wu Y."/>
            <person name="Zhang Z."/>
            <person name="Ro D.K."/>
            <person name="Shang Y."/>
            <person name="Huang S."/>
            <person name="Yan J."/>
        </authorList>
    </citation>
    <scope>NUCLEOTIDE SEQUENCE [LARGE SCALE GENOMIC DNA]</scope>
    <source>
        <strain evidence="23">Ta-2019</strain>
    </source>
</reference>
<organism evidence="23 24">
    <name type="scientific">Taxus chinensis</name>
    <name type="common">Chinese yew</name>
    <name type="synonym">Taxus wallichiana var. chinensis</name>
    <dbReference type="NCBI Taxonomy" id="29808"/>
    <lineage>
        <taxon>Eukaryota</taxon>
        <taxon>Viridiplantae</taxon>
        <taxon>Streptophyta</taxon>
        <taxon>Embryophyta</taxon>
        <taxon>Tracheophyta</taxon>
        <taxon>Spermatophyta</taxon>
        <taxon>Pinopsida</taxon>
        <taxon>Pinidae</taxon>
        <taxon>Conifers II</taxon>
        <taxon>Cupressales</taxon>
        <taxon>Taxaceae</taxon>
        <taxon>Taxus</taxon>
    </lineage>
</organism>
<keyword evidence="15 20" id="KW-0472">Membrane</keyword>
<comment type="similarity">
    <text evidence="2">In the N-terminal section; belongs to the leguminous lectin family.</text>
</comment>
<evidence type="ECO:0000256" key="11">
    <source>
        <dbReference type="ARBA" id="ARBA00022741"/>
    </source>
</evidence>
<keyword evidence="13 19" id="KW-0067">ATP-binding</keyword>
<keyword evidence="6" id="KW-0723">Serine/threonine-protein kinase</keyword>
<evidence type="ECO:0000256" key="17">
    <source>
        <dbReference type="ARBA" id="ARBA00047899"/>
    </source>
</evidence>
<dbReference type="PROSITE" id="PS00108">
    <property type="entry name" value="PROTEIN_KINASE_ST"/>
    <property type="match status" value="1"/>
</dbReference>
<evidence type="ECO:0000256" key="5">
    <source>
        <dbReference type="ARBA" id="ARBA00022475"/>
    </source>
</evidence>
<evidence type="ECO:0000256" key="10">
    <source>
        <dbReference type="ARBA" id="ARBA00022734"/>
    </source>
</evidence>
<evidence type="ECO:0000256" key="8">
    <source>
        <dbReference type="ARBA" id="ARBA00022692"/>
    </source>
</evidence>
<keyword evidence="11 19" id="KW-0547">Nucleotide-binding</keyword>
<feature type="binding site" evidence="19">
    <location>
        <position position="402"/>
    </location>
    <ligand>
        <name>ATP</name>
        <dbReference type="ChEBI" id="CHEBI:30616"/>
    </ligand>
</feature>
<accession>A0AA38CW95</accession>
<sequence length="531" mass="58866">MGRLANSLLALLIIFSISVLAQAESVNFTFPPRKGLHTTNDADIRWDDRIELTKNESSGNLSNAYGWAAYDNPVPLWDTSSRALATFSTHFGFVIGQRNDSGNGYGDGLAFFLAPFDLEQPLQAVGGGFGLFNSTTFGGSFYQMVAVEFDTFKNDWDPDDNHVGIDVNSTSSKKVVSLSNETAGSRPSDRDLKNGEYWDAWVEYNGGPRQLQVFLLYNPSGNINNISKPQKPILSYDIDLREFLPESITVGLSASTGFSAETHTVHVWNFSCEYSWATSAHPNNGSDEGNHSSGIPAKNEKSSTSLKVILIPVFAGVLAVCCSILVGRWLYLRKIKRRGEGSHESDAELDEWFAQGPRRFSYAELSAATKNFSLDEKLGQGGFGGVYRGIFRGTAETVAVKKISQGSKQGKKEYISEVTVISKLRHRNLVQLLGWCHEKGELLLVYEYLPNGSLDKYLFEEQTTKLDWDRRYGIAFDIASALLYLHEEWDQRVVHRDVKASNIMLDADFNGKLGDFGLARLRAWSHGAGAP</sequence>
<keyword evidence="12" id="KW-0418">Kinase</keyword>
<evidence type="ECO:0000256" key="20">
    <source>
        <dbReference type="SAM" id="Phobius"/>
    </source>
</evidence>
<evidence type="ECO:0000313" key="23">
    <source>
        <dbReference type="EMBL" id="KAH9304184.1"/>
    </source>
</evidence>
<dbReference type="GO" id="GO:0004674">
    <property type="term" value="F:protein serine/threonine kinase activity"/>
    <property type="evidence" value="ECO:0007669"/>
    <property type="project" value="UniProtKB-KW"/>
</dbReference>
<dbReference type="PROSITE" id="PS50011">
    <property type="entry name" value="PROTEIN_KINASE_DOM"/>
    <property type="match status" value="1"/>
</dbReference>
<keyword evidence="24" id="KW-1185">Reference proteome</keyword>
<evidence type="ECO:0000256" key="4">
    <source>
        <dbReference type="ARBA" id="ARBA00012513"/>
    </source>
</evidence>
<evidence type="ECO:0000256" key="1">
    <source>
        <dbReference type="ARBA" id="ARBA00004251"/>
    </source>
</evidence>
<dbReference type="SUPFAM" id="SSF56112">
    <property type="entry name" value="Protein kinase-like (PK-like)"/>
    <property type="match status" value="1"/>
</dbReference>
<protein>
    <recommendedName>
        <fullName evidence="4">non-specific serine/threonine protein kinase</fullName>
        <ecNumber evidence="4">2.7.11.1</ecNumber>
    </recommendedName>
</protein>
<gene>
    <name evidence="23" type="ORF">KI387_008588</name>
</gene>
<dbReference type="Gene3D" id="1.10.510.10">
    <property type="entry name" value="Transferase(Phosphotransferase) domain 1"/>
    <property type="match status" value="1"/>
</dbReference>
<evidence type="ECO:0000256" key="15">
    <source>
        <dbReference type="ARBA" id="ARBA00023136"/>
    </source>
</evidence>
<evidence type="ECO:0000256" key="9">
    <source>
        <dbReference type="ARBA" id="ARBA00022729"/>
    </source>
</evidence>
<evidence type="ECO:0000256" key="21">
    <source>
        <dbReference type="SAM" id="SignalP"/>
    </source>
</evidence>
<evidence type="ECO:0000256" key="19">
    <source>
        <dbReference type="PROSITE-ProRule" id="PRU10141"/>
    </source>
</evidence>
<evidence type="ECO:0000256" key="18">
    <source>
        <dbReference type="ARBA" id="ARBA00048679"/>
    </source>
</evidence>
<dbReference type="PROSITE" id="PS00307">
    <property type="entry name" value="LECTIN_LEGUME_BETA"/>
    <property type="match status" value="1"/>
</dbReference>
<dbReference type="InterPro" id="IPR011009">
    <property type="entry name" value="Kinase-like_dom_sf"/>
</dbReference>
<dbReference type="SUPFAM" id="SSF49899">
    <property type="entry name" value="Concanavalin A-like lectins/glucanases"/>
    <property type="match status" value="1"/>
</dbReference>
<dbReference type="InterPro" id="IPR019825">
    <property type="entry name" value="Lectin_legB_Mn/Ca_BS"/>
</dbReference>
<dbReference type="CDD" id="cd06899">
    <property type="entry name" value="lectin_legume_LecRK_Arcelin_ConA"/>
    <property type="match status" value="1"/>
</dbReference>
<dbReference type="InterPro" id="IPR050528">
    <property type="entry name" value="L-type_Lectin-RKs"/>
</dbReference>
<keyword evidence="7" id="KW-0808">Transferase</keyword>
<dbReference type="FunFam" id="3.30.200.20:FF:000168">
    <property type="entry name" value="L-type lectin-domain containing receptor kinase IX.1"/>
    <property type="match status" value="1"/>
</dbReference>
<comment type="subcellular location">
    <subcellularLocation>
        <location evidence="1">Cell membrane</location>
        <topology evidence="1">Single-pass type I membrane protein</topology>
    </subcellularLocation>
</comment>
<keyword evidence="10" id="KW-0430">Lectin</keyword>
<evidence type="ECO:0000256" key="16">
    <source>
        <dbReference type="ARBA" id="ARBA00023180"/>
    </source>
</evidence>
<comment type="catalytic activity">
    <reaction evidence="18">
        <text>L-seryl-[protein] + ATP = O-phospho-L-seryl-[protein] + ADP + H(+)</text>
        <dbReference type="Rhea" id="RHEA:17989"/>
        <dbReference type="Rhea" id="RHEA-COMP:9863"/>
        <dbReference type="Rhea" id="RHEA-COMP:11604"/>
        <dbReference type="ChEBI" id="CHEBI:15378"/>
        <dbReference type="ChEBI" id="CHEBI:29999"/>
        <dbReference type="ChEBI" id="CHEBI:30616"/>
        <dbReference type="ChEBI" id="CHEBI:83421"/>
        <dbReference type="ChEBI" id="CHEBI:456216"/>
        <dbReference type="EC" id="2.7.11.1"/>
    </reaction>
</comment>
<dbReference type="OMA" id="QGMKEYV"/>